<reference evidence="2 3" key="1">
    <citation type="submission" date="2023-12" db="EMBL/GenBank/DDBJ databases">
        <title>Amycolatopsis sp. V23-08.</title>
        <authorList>
            <person name="Somphong A."/>
        </authorList>
    </citation>
    <scope>NUCLEOTIDE SEQUENCE [LARGE SCALE GENOMIC DNA]</scope>
    <source>
        <strain evidence="2 3">V23-08</strain>
    </source>
</reference>
<feature type="chain" id="PRO_5045451489" evidence="1">
    <location>
        <begin position="25"/>
        <end position="284"/>
    </location>
</feature>
<dbReference type="InterPro" id="IPR008972">
    <property type="entry name" value="Cupredoxin"/>
</dbReference>
<dbReference type="RefSeq" id="WP_323330864.1">
    <property type="nucleotide sequence ID" value="NZ_JAYFSI010000006.1"/>
</dbReference>
<proteinExistence type="predicted"/>
<keyword evidence="3" id="KW-1185">Reference proteome</keyword>
<organism evidence="2 3">
    <name type="scientific">Amycolatopsis heterodermiae</name>
    <dbReference type="NCBI Taxonomy" id="3110235"/>
    <lineage>
        <taxon>Bacteria</taxon>
        <taxon>Bacillati</taxon>
        <taxon>Actinomycetota</taxon>
        <taxon>Actinomycetes</taxon>
        <taxon>Pseudonocardiales</taxon>
        <taxon>Pseudonocardiaceae</taxon>
        <taxon>Amycolatopsis</taxon>
    </lineage>
</organism>
<comment type="caution">
    <text evidence="2">The sequence shown here is derived from an EMBL/GenBank/DDBJ whole genome shotgun (WGS) entry which is preliminary data.</text>
</comment>
<evidence type="ECO:0000313" key="2">
    <source>
        <dbReference type="EMBL" id="MEA5363109.1"/>
    </source>
</evidence>
<dbReference type="Gene3D" id="2.60.40.420">
    <property type="entry name" value="Cupredoxins - blue copper proteins"/>
    <property type="match status" value="1"/>
</dbReference>
<protein>
    <submittedName>
        <fullName evidence="2">ABC transporter substrate-binding protein</fullName>
    </submittedName>
</protein>
<keyword evidence="1" id="KW-0732">Signal</keyword>
<evidence type="ECO:0000313" key="3">
    <source>
        <dbReference type="Proteomes" id="UP001304298"/>
    </source>
</evidence>
<accession>A0ABU5RBU9</accession>
<gene>
    <name evidence="2" type="ORF">VA596_26500</name>
</gene>
<name>A0ABU5RBU9_9PSEU</name>
<sequence>MRRLPLVIAAVAGLIAASATPASAVDPAKGYNGICTGNDALTGVTVVVDFQELDGNGGTAAPTITRCSPNATPGTDRTGIKALQDAGIAVAGVAQWGLGFVCRLEGRPAATEAIPVSGNPTYKEACVRTPPAGAYWSYWNATGATSTWTYSSYGALNRNVVPGGFEGWSFSLNRSASSNPVPRVTPLNPAVNAGNPTVSLSADDLDHKITLGQSTTLTWTSANATTLTAQSVAPAAGGGAWSGSLAGPGGSQTITPTAAGTYTYTIKAAGTGGTVYATASLTVQ</sequence>
<evidence type="ECO:0000256" key="1">
    <source>
        <dbReference type="SAM" id="SignalP"/>
    </source>
</evidence>
<feature type="signal peptide" evidence="1">
    <location>
        <begin position="1"/>
        <end position="24"/>
    </location>
</feature>
<dbReference type="EMBL" id="JAYFSI010000006">
    <property type="protein sequence ID" value="MEA5363109.1"/>
    <property type="molecule type" value="Genomic_DNA"/>
</dbReference>
<dbReference type="Proteomes" id="UP001304298">
    <property type="component" value="Unassembled WGS sequence"/>
</dbReference>